<evidence type="ECO:0000256" key="4">
    <source>
        <dbReference type="ARBA" id="ARBA00022737"/>
    </source>
</evidence>
<dbReference type="Pfam" id="PF01033">
    <property type="entry name" value="Somatomedin_B"/>
    <property type="match status" value="2"/>
</dbReference>
<feature type="domain" description="SMB" evidence="10">
    <location>
        <begin position="26"/>
        <end position="69"/>
    </location>
</feature>
<reference evidence="12" key="1">
    <citation type="submission" date="2025-08" db="UniProtKB">
        <authorList>
            <consortium name="RefSeq"/>
        </authorList>
    </citation>
    <scope>IDENTIFICATION</scope>
    <source>
        <tissue evidence="12">Muscle</tissue>
    </source>
</reference>
<evidence type="ECO:0000313" key="12">
    <source>
        <dbReference type="RefSeq" id="XP_019490994.1"/>
    </source>
</evidence>
<name>A0A8B7QQC9_HIPAR</name>
<evidence type="ECO:0000256" key="5">
    <source>
        <dbReference type="ARBA" id="ARBA00023157"/>
    </source>
</evidence>
<dbReference type="PROSITE" id="PS50958">
    <property type="entry name" value="SMB_2"/>
    <property type="match status" value="2"/>
</dbReference>
<feature type="compositionally biased region" description="Polar residues" evidence="8">
    <location>
        <begin position="562"/>
        <end position="583"/>
    </location>
</feature>
<dbReference type="Gene3D" id="2.110.10.10">
    <property type="entry name" value="Hemopexin-like domain"/>
    <property type="match status" value="1"/>
</dbReference>
<dbReference type="GO" id="GO:0005615">
    <property type="term" value="C:extracellular space"/>
    <property type="evidence" value="ECO:0007669"/>
    <property type="project" value="TreeGrafter"/>
</dbReference>
<dbReference type="RefSeq" id="XP_019490994.1">
    <property type="nucleotide sequence ID" value="XM_019635449.1"/>
</dbReference>
<dbReference type="InterPro" id="IPR018486">
    <property type="entry name" value="Hemopexin_CS"/>
</dbReference>
<dbReference type="InterPro" id="IPR018487">
    <property type="entry name" value="Hemopexin-like_repeat"/>
</dbReference>
<evidence type="ECO:0000256" key="8">
    <source>
        <dbReference type="SAM" id="MobiDB-lite"/>
    </source>
</evidence>
<evidence type="ECO:0000256" key="1">
    <source>
        <dbReference type="ARBA" id="ARBA00004613"/>
    </source>
</evidence>
<keyword evidence="4" id="KW-0677">Repeat</keyword>
<feature type="chain" id="PRO_5034313531" evidence="9">
    <location>
        <begin position="25"/>
        <end position="901"/>
    </location>
</feature>
<feature type="domain" description="SMB" evidence="10">
    <location>
        <begin position="70"/>
        <end position="108"/>
    </location>
</feature>
<dbReference type="CTD" id="10216"/>
<dbReference type="SMART" id="SM00120">
    <property type="entry name" value="HX"/>
    <property type="match status" value="3"/>
</dbReference>
<dbReference type="GO" id="GO:0030247">
    <property type="term" value="F:polysaccharide binding"/>
    <property type="evidence" value="ECO:0007669"/>
    <property type="project" value="InterPro"/>
</dbReference>
<evidence type="ECO:0000259" key="10">
    <source>
        <dbReference type="PROSITE" id="PS50958"/>
    </source>
</evidence>
<evidence type="ECO:0000256" key="7">
    <source>
        <dbReference type="PROSITE-ProRule" id="PRU01011"/>
    </source>
</evidence>
<dbReference type="PANTHER" id="PTHR22917:SF1">
    <property type="entry name" value="PROTEOGLYCAN 4"/>
    <property type="match status" value="1"/>
</dbReference>
<feature type="compositionally biased region" description="Low complexity" evidence="8">
    <location>
        <begin position="341"/>
        <end position="352"/>
    </location>
</feature>
<proteinExistence type="predicted"/>
<dbReference type="GO" id="GO:0006955">
    <property type="term" value="P:immune response"/>
    <property type="evidence" value="ECO:0007669"/>
    <property type="project" value="InterPro"/>
</dbReference>
<dbReference type="PROSITE" id="PS00524">
    <property type="entry name" value="SMB_1"/>
    <property type="match status" value="2"/>
</dbReference>
<feature type="compositionally biased region" description="Polar residues" evidence="8">
    <location>
        <begin position="291"/>
        <end position="302"/>
    </location>
</feature>
<evidence type="ECO:0000256" key="9">
    <source>
        <dbReference type="SAM" id="SignalP"/>
    </source>
</evidence>
<dbReference type="InterPro" id="IPR036375">
    <property type="entry name" value="Hemopexin-like_dom_sf"/>
</dbReference>
<dbReference type="SUPFAM" id="SSF90188">
    <property type="entry name" value="Somatomedin B domain"/>
    <property type="match status" value="2"/>
</dbReference>
<keyword evidence="2" id="KW-0964">Secreted</keyword>
<dbReference type="OrthoDB" id="413699at2759"/>
<feature type="compositionally biased region" description="Low complexity" evidence="8">
    <location>
        <begin position="584"/>
        <end position="600"/>
    </location>
</feature>
<dbReference type="GO" id="GO:0005044">
    <property type="term" value="F:scavenger receptor activity"/>
    <property type="evidence" value="ECO:0007669"/>
    <property type="project" value="InterPro"/>
</dbReference>
<dbReference type="Pfam" id="PF00045">
    <property type="entry name" value="Hemopexin"/>
    <property type="match status" value="2"/>
</dbReference>
<feature type="compositionally biased region" description="Basic and acidic residues" evidence="8">
    <location>
        <begin position="408"/>
        <end position="417"/>
    </location>
</feature>
<evidence type="ECO:0000256" key="6">
    <source>
        <dbReference type="ARBA" id="ARBA00023180"/>
    </source>
</evidence>
<feature type="compositionally biased region" description="Pro residues" evidence="8">
    <location>
        <begin position="353"/>
        <end position="375"/>
    </location>
</feature>
<feature type="signal peptide" evidence="9">
    <location>
        <begin position="1"/>
        <end position="24"/>
    </location>
</feature>
<keyword evidence="5" id="KW-1015">Disulfide bond</keyword>
<sequence>MERKILPIYLLLLFSVSLIQQVSSQDLSSCAGRCGEGYSRDTPCNCDYNCQLYMECCPDFKRVCTVDLSCKGRCFESFERGRECDCDSQCKKYGKCCPDYDNFCEEVHSPTSPPSATTAPPPAGAPQAIKSTTKRSPKPPNKKKTKKVIESEEITEEHSVSENQESSSSSSSSSTIRKIKSSKNSAANRELKKKPKAKDDKKPAPKKKPTPEPPVADEAGSGLDDGDLKLTPTPDAPTTQRNKVTTTSTVTTVKTVDSKPSLPPNSETPKTTSSTTNMETTVETKETSVTNKQTSASATEKITSAKETRNAEKTSAKDFEATSEVPAKSTPEAETTTKPSAPTTPEELTPTTPEEPTPTTPKEPAPTTPKEPAPTTPKEAAPTTPKEATAVTTTQVSEVTESEVTTTAKDKTTEEGIHTTTEVTTATSKSTTKETATPAEEKTTESKTTSTTMQVTSTTTKDTATSSKITDKETTLAPKVTTTTKKTTTTTDESKNTSEATTDASEDTVTSSKVTTRQPPKPTKAPKTPTSTKKPNTTPKVRKPKPTPSPPKMTTSTVPTLNPASSQETMLQTAPRPTQAPNSETLEGNPENGEPGPAEGETPHVILRPHMLTPIVIPGSEVIVRAPNQGMGINPMLSDETDLCNGKPVDGLTTLRNGTLVAFRGHYFWLLNPFSPPSPPRRITEVWGIPSPIDTVFTRCNCEGKTFFFKDSQYWRFTNDVQDAGYPKQIAKGFGGLNGKIVAALSIAKYENRPESVYFFKRGGRVQQYTYKQEPVRKCTGRPAVHYPVFGEATQVRRRRFERAVGLPQTHTIRIHYTPIRVRYQDKGFLHNEVQVSSLWRGLPKVVTAAVTLPNIRKPDGYDYYAFSRDQYYNVDVPRRTARAVTTRSGQTLSNVWYNCP</sequence>
<dbReference type="PANTHER" id="PTHR22917">
    <property type="entry name" value="HEMOPEXIN DOMAIN-CONTAINING PROTEIN"/>
    <property type="match status" value="1"/>
</dbReference>
<evidence type="ECO:0000313" key="11">
    <source>
        <dbReference type="Proteomes" id="UP000694851"/>
    </source>
</evidence>
<feature type="compositionally biased region" description="Low complexity" evidence="8">
    <location>
        <begin position="418"/>
        <end position="438"/>
    </location>
</feature>
<feature type="compositionally biased region" description="Low complexity" evidence="8">
    <location>
        <begin position="376"/>
        <end position="407"/>
    </location>
</feature>
<feature type="compositionally biased region" description="Basic residues" evidence="8">
    <location>
        <begin position="132"/>
        <end position="146"/>
    </location>
</feature>
<evidence type="ECO:0000256" key="2">
    <source>
        <dbReference type="ARBA" id="ARBA00022525"/>
    </source>
</evidence>
<keyword evidence="11" id="KW-1185">Reference proteome</keyword>
<dbReference type="InterPro" id="IPR000585">
    <property type="entry name" value="Hemopexin-like_dom"/>
</dbReference>
<dbReference type="InterPro" id="IPR051298">
    <property type="entry name" value="Heme_transport/Cell_adhesion"/>
</dbReference>
<feature type="repeat" description="Hemopexin" evidence="7">
    <location>
        <begin position="690"/>
        <end position="737"/>
    </location>
</feature>
<protein>
    <submittedName>
        <fullName evidence="12">Proteoglycan 4</fullName>
    </submittedName>
</protein>
<feature type="region of interest" description="Disordered" evidence="8">
    <location>
        <begin position="110"/>
        <end position="603"/>
    </location>
</feature>
<dbReference type="Gene3D" id="4.10.410.20">
    <property type="match status" value="2"/>
</dbReference>
<feature type="compositionally biased region" description="Low complexity" evidence="8">
    <location>
        <begin position="475"/>
        <end position="491"/>
    </location>
</feature>
<feature type="compositionally biased region" description="Low complexity" evidence="8">
    <location>
        <begin position="525"/>
        <end position="539"/>
    </location>
</feature>
<dbReference type="GeneID" id="109379105"/>
<dbReference type="InterPro" id="IPR001212">
    <property type="entry name" value="Somatomedin_B_dom"/>
</dbReference>
<dbReference type="InterPro" id="IPR036024">
    <property type="entry name" value="Somatomedin_B-like_dom_sf"/>
</dbReference>
<accession>A0A8B7QQC9</accession>
<dbReference type="PROSITE" id="PS00024">
    <property type="entry name" value="HEMOPEXIN"/>
    <property type="match status" value="1"/>
</dbReference>
<dbReference type="CDD" id="cd00094">
    <property type="entry name" value="HX"/>
    <property type="match status" value="1"/>
</dbReference>
<dbReference type="Proteomes" id="UP000694851">
    <property type="component" value="Unplaced"/>
</dbReference>
<dbReference type="PRINTS" id="PR00022">
    <property type="entry name" value="SOMATOMEDINB"/>
</dbReference>
<keyword evidence="6" id="KW-0325">Glycoprotein</keyword>
<feature type="compositionally biased region" description="Low complexity" evidence="8">
    <location>
        <begin position="446"/>
        <end position="468"/>
    </location>
</feature>
<feature type="compositionally biased region" description="Low complexity" evidence="8">
    <location>
        <begin position="238"/>
        <end position="255"/>
    </location>
</feature>
<dbReference type="SMART" id="SM00201">
    <property type="entry name" value="SO"/>
    <property type="match status" value="2"/>
</dbReference>
<organism evidence="11 12">
    <name type="scientific">Hipposideros armiger</name>
    <name type="common">Great Himalayan leaf-nosed bat</name>
    <dbReference type="NCBI Taxonomy" id="186990"/>
    <lineage>
        <taxon>Eukaryota</taxon>
        <taxon>Metazoa</taxon>
        <taxon>Chordata</taxon>
        <taxon>Craniata</taxon>
        <taxon>Vertebrata</taxon>
        <taxon>Euteleostomi</taxon>
        <taxon>Mammalia</taxon>
        <taxon>Eutheria</taxon>
        <taxon>Laurasiatheria</taxon>
        <taxon>Chiroptera</taxon>
        <taxon>Yinpterochiroptera</taxon>
        <taxon>Rhinolophoidea</taxon>
        <taxon>Hipposideridae</taxon>
        <taxon>Hipposideros</taxon>
    </lineage>
</organism>
<dbReference type="SUPFAM" id="SSF50923">
    <property type="entry name" value="Hemopexin-like domain"/>
    <property type="match status" value="1"/>
</dbReference>
<feature type="compositionally biased region" description="Polar residues" evidence="8">
    <location>
        <begin position="498"/>
        <end position="514"/>
    </location>
</feature>
<dbReference type="AlphaFoldDB" id="A0A8B7QQC9"/>
<comment type="subcellular location">
    <subcellularLocation>
        <location evidence="1">Secreted</location>
    </subcellularLocation>
</comment>
<feature type="compositionally biased region" description="Low complexity" evidence="8">
    <location>
        <begin position="161"/>
        <end position="176"/>
    </location>
</feature>
<gene>
    <name evidence="12" type="primary">PRG4</name>
</gene>
<dbReference type="KEGG" id="hai:109379105"/>
<feature type="compositionally biased region" description="Basic and acidic residues" evidence="8">
    <location>
        <begin position="303"/>
        <end position="320"/>
    </location>
</feature>
<keyword evidence="3 9" id="KW-0732">Signal</keyword>
<evidence type="ECO:0000256" key="3">
    <source>
        <dbReference type="ARBA" id="ARBA00022729"/>
    </source>
</evidence>
<dbReference type="PROSITE" id="PS51642">
    <property type="entry name" value="HEMOPEXIN_2"/>
    <property type="match status" value="1"/>
</dbReference>
<dbReference type="InterPro" id="IPR020436">
    <property type="entry name" value="SMB_chordata"/>
</dbReference>
<feature type="compositionally biased region" description="Low complexity" evidence="8">
    <location>
        <begin position="264"/>
        <end position="281"/>
    </location>
</feature>